<dbReference type="EMBL" id="CP038799">
    <property type="protein sequence ID" value="QIV83044.1"/>
    <property type="molecule type" value="Genomic_DNA"/>
</dbReference>
<proteinExistence type="predicted"/>
<gene>
    <name evidence="1" type="ORF">EXE63_20720</name>
</gene>
<organism evidence="1 2">
    <name type="scientific">Mycolicibacterium frederiksbergense</name>
    <dbReference type="NCBI Taxonomy" id="117567"/>
    <lineage>
        <taxon>Bacteria</taxon>
        <taxon>Bacillati</taxon>
        <taxon>Actinomycetota</taxon>
        <taxon>Actinomycetes</taxon>
        <taxon>Mycobacteriales</taxon>
        <taxon>Mycobacteriaceae</taxon>
        <taxon>Mycolicibacterium</taxon>
    </lineage>
</organism>
<dbReference type="KEGG" id="mfre:EXE63_20720"/>
<dbReference type="RefSeq" id="WP_168143480.1">
    <property type="nucleotide sequence ID" value="NZ_CP038799.1"/>
</dbReference>
<dbReference type="Proteomes" id="UP000501849">
    <property type="component" value="Chromosome"/>
</dbReference>
<protein>
    <submittedName>
        <fullName evidence="1">Uncharacterized protein</fullName>
    </submittedName>
</protein>
<sequence length="96" mass="10446">MSTPDDARAGFQALLNQIPDTMPVSYTAIDSLTEIMRSTRGDDGNVSVEEVQKFANGVLAMLLTSVVELENRMERIDGRAGVPPGFIGNILSEFRT</sequence>
<evidence type="ECO:0000313" key="2">
    <source>
        <dbReference type="Proteomes" id="UP000501849"/>
    </source>
</evidence>
<reference evidence="1 2" key="1">
    <citation type="submission" date="2019-04" db="EMBL/GenBank/DDBJ databases">
        <title>Draft, Whole-Genome Sequence of the Anthracene-degrading Mycobacterium frederiksbergense LB501T, Isolated from a Polycyclic Aromatic Hydrocarbon (PAH)-Contaminated Soil.</title>
        <authorList>
            <person name="Augelletti F."/>
        </authorList>
    </citation>
    <scope>NUCLEOTIDE SEQUENCE [LARGE SCALE GENOMIC DNA]</scope>
    <source>
        <strain evidence="1 2">LB 501T</strain>
    </source>
</reference>
<keyword evidence="2" id="KW-1185">Reference proteome</keyword>
<name>A0A6H0S702_9MYCO</name>
<evidence type="ECO:0000313" key="1">
    <source>
        <dbReference type="EMBL" id="QIV83044.1"/>
    </source>
</evidence>
<accession>A0A6H0S702</accession>
<dbReference type="AlphaFoldDB" id="A0A6H0S702"/>